<keyword evidence="3" id="KW-0560">Oxidoreductase</keyword>
<evidence type="ECO:0000313" key="5">
    <source>
        <dbReference type="EMBL" id="GAG62684.1"/>
    </source>
</evidence>
<evidence type="ECO:0000256" key="2">
    <source>
        <dbReference type="ARBA" id="ARBA00022643"/>
    </source>
</evidence>
<dbReference type="InterPro" id="IPR000415">
    <property type="entry name" value="Nitroreductase-like"/>
</dbReference>
<comment type="caution">
    <text evidence="5">The sequence shown here is derived from an EMBL/GenBank/DDBJ whole genome shotgun (WGS) entry which is preliminary data.</text>
</comment>
<dbReference type="Pfam" id="PF00881">
    <property type="entry name" value="Nitroreductase"/>
    <property type="match status" value="1"/>
</dbReference>
<proteinExistence type="predicted"/>
<name>X0Z134_9ZZZZ</name>
<dbReference type="GO" id="GO:0016491">
    <property type="term" value="F:oxidoreductase activity"/>
    <property type="evidence" value="ECO:0007669"/>
    <property type="project" value="UniProtKB-KW"/>
</dbReference>
<dbReference type="CDD" id="cd02144">
    <property type="entry name" value="iodotyrosine_dehalogenase"/>
    <property type="match status" value="1"/>
</dbReference>
<keyword evidence="2" id="KW-0288">FMN</keyword>
<dbReference type="SUPFAM" id="SSF55469">
    <property type="entry name" value="FMN-dependent nitroreductase-like"/>
    <property type="match status" value="1"/>
</dbReference>
<dbReference type="EMBL" id="BART01005213">
    <property type="protein sequence ID" value="GAG62684.1"/>
    <property type="molecule type" value="Genomic_DNA"/>
</dbReference>
<accession>X0Z134</accession>
<dbReference type="InterPro" id="IPR029479">
    <property type="entry name" value="Nitroreductase"/>
</dbReference>
<organism evidence="5">
    <name type="scientific">marine sediment metagenome</name>
    <dbReference type="NCBI Taxonomy" id="412755"/>
    <lineage>
        <taxon>unclassified sequences</taxon>
        <taxon>metagenomes</taxon>
        <taxon>ecological metagenomes</taxon>
    </lineage>
</organism>
<dbReference type="PANTHER" id="PTHR23026:SF90">
    <property type="entry name" value="IODOTYROSINE DEIODINASE 1"/>
    <property type="match status" value="1"/>
</dbReference>
<evidence type="ECO:0000256" key="3">
    <source>
        <dbReference type="ARBA" id="ARBA00023002"/>
    </source>
</evidence>
<dbReference type="PANTHER" id="PTHR23026">
    <property type="entry name" value="NADPH NITROREDUCTASE"/>
    <property type="match status" value="1"/>
</dbReference>
<gene>
    <name evidence="5" type="ORF">S01H4_12331</name>
</gene>
<dbReference type="InterPro" id="IPR050627">
    <property type="entry name" value="Nitroreductase/BluB"/>
</dbReference>
<evidence type="ECO:0000259" key="4">
    <source>
        <dbReference type="Pfam" id="PF00881"/>
    </source>
</evidence>
<reference evidence="5" key="1">
    <citation type="journal article" date="2014" name="Front. Microbiol.">
        <title>High frequency of phylogenetically diverse reductive dehalogenase-homologous genes in deep subseafloor sedimentary metagenomes.</title>
        <authorList>
            <person name="Kawai M."/>
            <person name="Futagami T."/>
            <person name="Toyoda A."/>
            <person name="Takaki Y."/>
            <person name="Nishi S."/>
            <person name="Hori S."/>
            <person name="Arai W."/>
            <person name="Tsubouchi T."/>
            <person name="Morono Y."/>
            <person name="Uchiyama I."/>
            <person name="Ito T."/>
            <person name="Fujiyama A."/>
            <person name="Inagaki F."/>
            <person name="Takami H."/>
        </authorList>
    </citation>
    <scope>NUCLEOTIDE SEQUENCE</scope>
    <source>
        <strain evidence="5">Expedition CK06-06</strain>
    </source>
</reference>
<feature type="domain" description="Nitroreductase" evidence="4">
    <location>
        <begin position="8"/>
        <end position="165"/>
    </location>
</feature>
<sequence length="188" mass="21939">MAIVELMKKRRSIRRYKISAISEHLINKIIEAASYAPSGLNRQPWFFVAVSNSNLKERIRQECEEHERRFYEQVKGNFRESLSFFDLSPVKSFLTQAPYLIVVFTKKGDPYWKESIWISIGYMILKIEEEGLGSLTYTPPEMSFLNKMLSMSNDYKAVAILPVGYPDEKVDLSKRKRKLIGQLVKFID</sequence>
<keyword evidence="1" id="KW-0285">Flavoprotein</keyword>
<protein>
    <recommendedName>
        <fullName evidence="4">Nitroreductase domain-containing protein</fullName>
    </recommendedName>
</protein>
<dbReference type="AlphaFoldDB" id="X0Z134"/>
<evidence type="ECO:0000256" key="1">
    <source>
        <dbReference type="ARBA" id="ARBA00022630"/>
    </source>
</evidence>
<dbReference type="Gene3D" id="3.40.109.10">
    <property type="entry name" value="NADH Oxidase"/>
    <property type="match status" value="1"/>
</dbReference>